<feature type="region of interest" description="Disordered" evidence="3">
    <location>
        <begin position="290"/>
        <end position="418"/>
    </location>
</feature>
<dbReference type="InterPro" id="IPR029326">
    <property type="entry name" value="SSFA2_C"/>
</dbReference>
<keyword evidence="1 2" id="KW-0175">Coiled coil</keyword>
<feature type="compositionally biased region" description="Polar residues" evidence="3">
    <location>
        <begin position="221"/>
        <end position="233"/>
    </location>
</feature>
<dbReference type="AlphaFoldDB" id="A0A3B5MUD5"/>
<feature type="coiled-coil region" evidence="2">
    <location>
        <begin position="503"/>
        <end position="530"/>
    </location>
</feature>
<reference evidence="5" key="1">
    <citation type="submission" date="2025-08" db="UniProtKB">
        <authorList>
            <consortium name="Ensembl"/>
        </authorList>
    </citation>
    <scope>IDENTIFICATION</scope>
</reference>
<evidence type="ECO:0000256" key="3">
    <source>
        <dbReference type="SAM" id="MobiDB-lite"/>
    </source>
</evidence>
<dbReference type="PANTHER" id="PTHR17469">
    <property type="entry name" value="SPERM SPECIFIC ANTIGEN 2-RELATED"/>
    <property type="match status" value="1"/>
</dbReference>
<organism evidence="5 6">
    <name type="scientific">Xiphophorus couchianus</name>
    <name type="common">Monterrey platyfish</name>
    <dbReference type="NCBI Taxonomy" id="32473"/>
    <lineage>
        <taxon>Eukaryota</taxon>
        <taxon>Metazoa</taxon>
        <taxon>Chordata</taxon>
        <taxon>Craniata</taxon>
        <taxon>Vertebrata</taxon>
        <taxon>Euteleostomi</taxon>
        <taxon>Actinopterygii</taxon>
        <taxon>Neopterygii</taxon>
        <taxon>Teleostei</taxon>
        <taxon>Neoteleostei</taxon>
        <taxon>Acanthomorphata</taxon>
        <taxon>Ovalentaria</taxon>
        <taxon>Atherinomorphae</taxon>
        <taxon>Cyprinodontiformes</taxon>
        <taxon>Poeciliidae</taxon>
        <taxon>Poeciliinae</taxon>
        <taxon>Xiphophorus</taxon>
    </lineage>
</organism>
<feature type="compositionally biased region" description="Low complexity" evidence="3">
    <location>
        <begin position="564"/>
        <end position="575"/>
    </location>
</feature>
<feature type="compositionally biased region" description="Polar residues" evidence="3">
    <location>
        <begin position="138"/>
        <end position="147"/>
    </location>
</feature>
<dbReference type="Pfam" id="PF14723">
    <property type="entry name" value="SSFA2_C"/>
    <property type="match status" value="1"/>
</dbReference>
<dbReference type="Proteomes" id="UP000261380">
    <property type="component" value="Unplaced"/>
</dbReference>
<dbReference type="InterPro" id="IPR043444">
    <property type="entry name" value="TESPA1-like"/>
</dbReference>
<keyword evidence="6" id="KW-1185">Reference proteome</keyword>
<feature type="compositionally biased region" description="Polar residues" evidence="3">
    <location>
        <begin position="79"/>
        <end position="92"/>
    </location>
</feature>
<evidence type="ECO:0000259" key="4">
    <source>
        <dbReference type="Pfam" id="PF14723"/>
    </source>
</evidence>
<feature type="region of interest" description="Disordered" evidence="3">
    <location>
        <begin position="218"/>
        <end position="238"/>
    </location>
</feature>
<proteinExistence type="predicted"/>
<feature type="domain" description="Sperm-specific antigen 2 C-terminal" evidence="4">
    <location>
        <begin position="401"/>
        <end position="531"/>
    </location>
</feature>
<dbReference type="PANTHER" id="PTHR17469:SF11">
    <property type="entry name" value="PROTEIN ITPRID2"/>
    <property type="match status" value="1"/>
</dbReference>
<protein>
    <recommendedName>
        <fullName evidence="4">Sperm-specific antigen 2 C-terminal domain-containing protein</fullName>
    </recommendedName>
</protein>
<feature type="compositionally biased region" description="Polar residues" evidence="3">
    <location>
        <begin position="28"/>
        <end position="58"/>
    </location>
</feature>
<accession>A0A3B5MUD5</accession>
<dbReference type="Ensembl" id="ENSXCOT00000025148.1">
    <property type="protein sequence ID" value="ENSXCOP00000024847.1"/>
    <property type="gene ID" value="ENSXCOG00000018551.1"/>
</dbReference>
<feature type="region of interest" description="Disordered" evidence="3">
    <location>
        <begin position="561"/>
        <end position="656"/>
    </location>
</feature>
<feature type="compositionally biased region" description="Polar residues" evidence="3">
    <location>
        <begin position="351"/>
        <end position="387"/>
    </location>
</feature>
<evidence type="ECO:0000313" key="5">
    <source>
        <dbReference type="Ensembl" id="ENSXCOP00000024847.1"/>
    </source>
</evidence>
<feature type="compositionally biased region" description="Basic and acidic residues" evidence="3">
    <location>
        <begin position="606"/>
        <end position="643"/>
    </location>
</feature>
<feature type="compositionally biased region" description="Basic and acidic residues" evidence="3">
    <location>
        <begin position="576"/>
        <end position="585"/>
    </location>
</feature>
<feature type="region of interest" description="Disordered" evidence="3">
    <location>
        <begin position="12"/>
        <end position="203"/>
    </location>
</feature>
<evidence type="ECO:0000256" key="1">
    <source>
        <dbReference type="ARBA" id="ARBA00023054"/>
    </source>
</evidence>
<evidence type="ECO:0000256" key="2">
    <source>
        <dbReference type="SAM" id="Coils"/>
    </source>
</evidence>
<dbReference type="GeneTree" id="ENSGT00940000158532"/>
<dbReference type="STRING" id="32473.ENSXCOP00000024847"/>
<name>A0A3B5MUD5_9TELE</name>
<evidence type="ECO:0000313" key="6">
    <source>
        <dbReference type="Proteomes" id="UP000261380"/>
    </source>
</evidence>
<sequence length="656" mass="73340">MFSLFFLDLSRTVSQQSDSSGFAEEPSGDSSSYLKVQESCDSCDSETTVTSHPSQDLATPQPLDQPAFELLGGREEEPGSSTPFKAEQSGTSMEEAVHEESLEQVPLYAVHQLPVSRLAGEGEQLDIKDRTDPDTEPQPDQTQSTPAYEQEPQPVMENTENQLTSEEEPQHTEPLTLIDAERATERAEEKTDSVLSAPTSPVLRALNRAKQNQLRMLGQHKSIQIDNPSQTPGRTIGRRGLIPMQRSSSLPLSLLSPSKVVSSVRIQFGQGQAFCTPPRYSIKYIQEDGEQKEYEEKEEEEQSNCVSTLIINPGSKENPPHAIPPKPIPRHLMRSSYSLQSSSPPPDSSPDQGHSWTTQSVPDLSSSNHELNPFQLNTNQSQQTHQFGSPYYGTHGYTHLPPGLPPTAAPGSGRCPSSTEMQLRKVLHEIRGTVQSLGQVGSPQSLTVCLKNKLVPVPNFKEFQQKRRSLNMFRNQMMDLELSIMRQQAVVYKHLSPADRMEAEQLQSLRSQVREELQELEQQLEDRLMELTPHSNLRVRICVSELLREQFFLQSELCYGGHGPSSVPSTRSPSPVRREGDDGKQSRGVYCASINITPVPPARLNTHTEEAEEGQRDGEEVEREKGEEHETPEREGEAEKFRPDNFQQLIREVPVL</sequence>
<reference evidence="5" key="2">
    <citation type="submission" date="2025-09" db="UniProtKB">
        <authorList>
            <consortium name="Ensembl"/>
        </authorList>
    </citation>
    <scope>IDENTIFICATION</scope>
</reference>
<feature type="compositionally biased region" description="Basic and acidic residues" evidence="3">
    <location>
        <begin position="179"/>
        <end position="192"/>
    </location>
</feature>